<evidence type="ECO:0000313" key="2">
    <source>
        <dbReference type="EMBL" id="MCF7222913.1"/>
    </source>
</evidence>
<name>A0ABS9HW04_9GAMM</name>
<protein>
    <submittedName>
        <fullName evidence="2">Uncharacterized protein</fullName>
    </submittedName>
</protein>
<feature type="signal peptide" evidence="1">
    <location>
        <begin position="1"/>
        <end position="22"/>
    </location>
</feature>
<accession>A0ABS9HW04</accession>
<organism evidence="2 3">
    <name type="scientific">Marilutibacter chinensis</name>
    <dbReference type="NCBI Taxonomy" id="2912247"/>
    <lineage>
        <taxon>Bacteria</taxon>
        <taxon>Pseudomonadati</taxon>
        <taxon>Pseudomonadota</taxon>
        <taxon>Gammaproteobacteria</taxon>
        <taxon>Lysobacterales</taxon>
        <taxon>Lysobacteraceae</taxon>
        <taxon>Marilutibacter</taxon>
    </lineage>
</organism>
<gene>
    <name evidence="2" type="ORF">L3V18_14135</name>
</gene>
<reference evidence="2 3" key="3">
    <citation type="submission" date="2022-01" db="EMBL/GenBank/DDBJ databases">
        <authorList>
            <person name="Zhou L.Y."/>
        </authorList>
    </citation>
    <scope>NUCLEOTIDE SEQUENCE [LARGE SCALE GENOMIC DNA]</scope>
    <source>
        <strain evidence="2 3">TLK-CK17</strain>
    </source>
</reference>
<dbReference type="EMBL" id="JAKJPO010000009">
    <property type="protein sequence ID" value="MCF7222913.1"/>
    <property type="molecule type" value="Genomic_DNA"/>
</dbReference>
<dbReference type="RefSeq" id="WP_237055898.1">
    <property type="nucleotide sequence ID" value="NZ_JAKJPO010000009.1"/>
</dbReference>
<sequence>MFRMICATGLLAAFLFSLPAGFAGTSEPGKRANYYKLKVTLTEAGRSIDMPVLIVQEGKRATMSYRPQDEELTGAGYRLTAMAVEAPFRDRPGILIEAGLHRLSGGEWVLKDEPVLQMELGRPASMSLSHVPGEPPEIAFEFLAEAIDPDDLSAECAALRSTNASVQPEMALSPEAGDAPLSRFDGQCCSIGCPNGGGP</sequence>
<keyword evidence="1" id="KW-0732">Signal</keyword>
<feature type="chain" id="PRO_5046938861" evidence="1">
    <location>
        <begin position="23"/>
        <end position="199"/>
    </location>
</feature>
<reference evidence="3" key="1">
    <citation type="submission" date="2022-01" db="EMBL/GenBank/DDBJ databases">
        <title>Lysobacter chinensis sp. nov., a bacterium isolated from cow dung compost.</title>
        <authorList>
            <person name="Zhou L.Y."/>
        </authorList>
    </citation>
    <scope>NUCLEOTIDE SEQUENCE [LARGE SCALE GENOMIC DNA]</scope>
    <source>
        <strain evidence="3">TLK-CK17</strain>
    </source>
</reference>
<evidence type="ECO:0000313" key="3">
    <source>
        <dbReference type="Proteomes" id="UP001430796"/>
    </source>
</evidence>
<keyword evidence="3" id="KW-1185">Reference proteome</keyword>
<comment type="caution">
    <text evidence="2">The sequence shown here is derived from an EMBL/GenBank/DDBJ whole genome shotgun (WGS) entry which is preliminary data.</text>
</comment>
<dbReference type="Proteomes" id="UP001430796">
    <property type="component" value="Unassembled WGS sequence"/>
</dbReference>
<reference evidence="2 3" key="2">
    <citation type="submission" date="2022-01" db="EMBL/GenBank/DDBJ databases">
        <title>Lysobacter chinensis sp. nov., a bacterium isolated from cow dung compost.</title>
        <authorList>
            <person name="Liu Y."/>
        </authorList>
    </citation>
    <scope>NUCLEOTIDE SEQUENCE [LARGE SCALE GENOMIC DNA]</scope>
    <source>
        <strain evidence="2 3">TLK-CK17</strain>
    </source>
</reference>
<proteinExistence type="predicted"/>
<evidence type="ECO:0000256" key="1">
    <source>
        <dbReference type="SAM" id="SignalP"/>
    </source>
</evidence>